<protein>
    <submittedName>
        <fullName evidence="8">Cytochrome c biogenesis CcdA family protein</fullName>
    </submittedName>
</protein>
<evidence type="ECO:0000313" key="9">
    <source>
        <dbReference type="Proteomes" id="UP001300604"/>
    </source>
</evidence>
<dbReference type="RefSeq" id="WP_275844419.1">
    <property type="nucleotide sequence ID" value="NZ_CP135996.1"/>
</dbReference>
<proteinExistence type="inferred from homology"/>
<feature type="transmembrane region" description="Helical" evidence="6">
    <location>
        <begin position="204"/>
        <end position="229"/>
    </location>
</feature>
<dbReference type="Pfam" id="PF02683">
    <property type="entry name" value="DsbD_TM"/>
    <property type="match status" value="1"/>
</dbReference>
<feature type="domain" description="Cytochrome C biogenesis protein transmembrane" evidence="7">
    <location>
        <begin position="12"/>
        <end position="222"/>
    </location>
</feature>
<dbReference type="GO" id="GO:0017004">
    <property type="term" value="P:cytochrome complex assembly"/>
    <property type="evidence" value="ECO:0007669"/>
    <property type="project" value="InterPro"/>
</dbReference>
<dbReference type="KEGG" id="carl:PXC00_04800"/>
<reference evidence="9" key="3">
    <citation type="submission" date="2024-06" db="EMBL/GenBank/DDBJ databases">
        <authorList>
            <person name="Zeng C."/>
        </authorList>
    </citation>
    <scope>NUCLEOTIDE SEQUENCE [LARGE SCALE GENOMIC DNA]</scope>
    <source>
        <strain evidence="9">ZCY20-5</strain>
    </source>
</reference>
<reference evidence="8 9" key="1">
    <citation type="submission" date="2024-06" db="EMBL/GenBank/DDBJ databases">
        <title>Caproicibacterium argilliputei sp. nov, a novel caproic acid producing anaerobic bacterium isolated from pit mud.</title>
        <authorList>
            <person name="Xia S."/>
        </authorList>
    </citation>
    <scope>NUCLEOTIDE SEQUENCE [LARGE SCALE GENOMIC DNA]</scope>
    <source>
        <strain evidence="8 9">ZCY20-5</strain>
    </source>
</reference>
<dbReference type="PANTHER" id="PTHR31272">
    <property type="entry name" value="CYTOCHROME C-TYPE BIOGENESIS PROTEIN HI_1454-RELATED"/>
    <property type="match status" value="1"/>
</dbReference>
<keyword evidence="3 6" id="KW-0812">Transmembrane</keyword>
<keyword evidence="9" id="KW-1185">Reference proteome</keyword>
<evidence type="ECO:0000313" key="8">
    <source>
        <dbReference type="EMBL" id="WOC33198.1"/>
    </source>
</evidence>
<reference evidence="9" key="2">
    <citation type="submission" date="2024-06" db="EMBL/GenBank/DDBJ databases">
        <title>Caproicibacterium argilliputei sp. nov, a novel caproic acid producing anaerobic bacterium isolated from pit mud.</title>
        <authorList>
            <person name="Zeng C."/>
        </authorList>
    </citation>
    <scope>NUCLEOTIDE SEQUENCE [LARGE SCALE GENOMIC DNA]</scope>
    <source>
        <strain evidence="9">ZCY20-5</strain>
    </source>
</reference>
<evidence type="ECO:0000256" key="4">
    <source>
        <dbReference type="ARBA" id="ARBA00022989"/>
    </source>
</evidence>
<keyword evidence="4 6" id="KW-1133">Transmembrane helix</keyword>
<feature type="transmembrane region" description="Helical" evidence="6">
    <location>
        <begin position="169"/>
        <end position="192"/>
    </location>
</feature>
<comment type="similarity">
    <text evidence="2">Belongs to the DsbD family.</text>
</comment>
<feature type="transmembrane region" description="Helical" evidence="6">
    <location>
        <begin position="12"/>
        <end position="38"/>
    </location>
</feature>
<feature type="transmembrane region" description="Helical" evidence="6">
    <location>
        <begin position="133"/>
        <end position="157"/>
    </location>
</feature>
<dbReference type="InterPro" id="IPR051790">
    <property type="entry name" value="Cytochrome_c-biogenesis_DsbD"/>
</dbReference>
<sequence>MLQQAAPEFTLALVGLVFSEGLLAFLSPCILPMLPIYLMYLGGSREQQTTRRRMLQNLLGFIAGFTVVFVLLGATASGVGALLKAHRVLLMRLGGAVLIVLGLQYCGVLNLAVLNRTRALHAHTDRLKFFSSLLFGAAFSLGWTPCLGPFLGSALLLASGTSTLYEGVLLLFLFSMGLGIPFLLTGLLWNRLEGTVSFLKKHAGIIKIISGCLLIVMGILMLFNLFGYYENLFS</sequence>
<gene>
    <name evidence="8" type="ORF">PXC00_04800</name>
</gene>
<keyword evidence="5 6" id="KW-0472">Membrane</keyword>
<comment type="subcellular location">
    <subcellularLocation>
        <location evidence="1">Membrane</location>
        <topology evidence="1">Multi-pass membrane protein</topology>
    </subcellularLocation>
</comment>
<dbReference type="AlphaFoldDB" id="A0AA97H4A9"/>
<organism evidence="8 9">
    <name type="scientific">Caproicibacterium argilliputei</name>
    <dbReference type="NCBI Taxonomy" id="3030016"/>
    <lineage>
        <taxon>Bacteria</taxon>
        <taxon>Bacillati</taxon>
        <taxon>Bacillota</taxon>
        <taxon>Clostridia</taxon>
        <taxon>Eubacteriales</taxon>
        <taxon>Oscillospiraceae</taxon>
        <taxon>Caproicibacterium</taxon>
    </lineage>
</organism>
<dbReference type="PANTHER" id="PTHR31272:SF4">
    <property type="entry name" value="CYTOCHROME C-TYPE BIOGENESIS PROTEIN HI_1454-RELATED"/>
    <property type="match status" value="1"/>
</dbReference>
<accession>A0AA97H4A9</accession>
<dbReference type="Proteomes" id="UP001300604">
    <property type="component" value="Chromosome"/>
</dbReference>
<evidence type="ECO:0000256" key="5">
    <source>
        <dbReference type="ARBA" id="ARBA00023136"/>
    </source>
</evidence>
<dbReference type="EMBL" id="CP135996">
    <property type="protein sequence ID" value="WOC33198.1"/>
    <property type="molecule type" value="Genomic_DNA"/>
</dbReference>
<evidence type="ECO:0000256" key="1">
    <source>
        <dbReference type="ARBA" id="ARBA00004141"/>
    </source>
</evidence>
<dbReference type="InterPro" id="IPR003834">
    <property type="entry name" value="Cyt_c_assmbl_TM_dom"/>
</dbReference>
<feature type="transmembrane region" description="Helical" evidence="6">
    <location>
        <begin position="89"/>
        <end position="113"/>
    </location>
</feature>
<evidence type="ECO:0000256" key="6">
    <source>
        <dbReference type="SAM" id="Phobius"/>
    </source>
</evidence>
<name>A0AA97H4A9_9FIRM</name>
<evidence type="ECO:0000256" key="3">
    <source>
        <dbReference type="ARBA" id="ARBA00022692"/>
    </source>
</evidence>
<dbReference type="GO" id="GO:0016020">
    <property type="term" value="C:membrane"/>
    <property type="evidence" value="ECO:0007669"/>
    <property type="project" value="UniProtKB-SubCell"/>
</dbReference>
<feature type="transmembrane region" description="Helical" evidence="6">
    <location>
        <begin position="58"/>
        <end position="83"/>
    </location>
</feature>
<evidence type="ECO:0000256" key="2">
    <source>
        <dbReference type="ARBA" id="ARBA00006143"/>
    </source>
</evidence>
<evidence type="ECO:0000259" key="7">
    <source>
        <dbReference type="Pfam" id="PF02683"/>
    </source>
</evidence>